<evidence type="ECO:0000256" key="3">
    <source>
        <dbReference type="SAM" id="Phobius"/>
    </source>
</evidence>
<protein>
    <recommendedName>
        <fullName evidence="4">Glycosyl transferase family 51 domain-containing protein</fullName>
    </recommendedName>
</protein>
<dbReference type="PANTHER" id="PTHR32282:SF33">
    <property type="entry name" value="PEPTIDOGLYCAN GLYCOSYLTRANSFERASE"/>
    <property type="match status" value="1"/>
</dbReference>
<accession>A0A0F3IZ86</accession>
<proteinExistence type="predicted"/>
<comment type="caution">
    <text evidence="5">The sequence shown here is derived from an EMBL/GenBank/DDBJ whole genome shotgun (WGS) entry which is preliminary data.</text>
</comment>
<dbReference type="GO" id="GO:0030288">
    <property type="term" value="C:outer membrane-bounded periplasmic space"/>
    <property type="evidence" value="ECO:0007669"/>
    <property type="project" value="TreeGrafter"/>
</dbReference>
<keyword evidence="3" id="KW-0472">Membrane</keyword>
<feature type="domain" description="Glycosyl transferase family 51" evidence="4">
    <location>
        <begin position="61"/>
        <end position="123"/>
    </location>
</feature>
<dbReference type="SUPFAM" id="SSF53955">
    <property type="entry name" value="Lysozyme-like"/>
    <property type="match status" value="1"/>
</dbReference>
<keyword evidence="6" id="KW-1185">Reference proteome</keyword>
<dbReference type="GO" id="GO:0008955">
    <property type="term" value="F:peptidoglycan glycosyltransferase activity"/>
    <property type="evidence" value="ECO:0007669"/>
    <property type="project" value="TreeGrafter"/>
</dbReference>
<evidence type="ECO:0000259" key="4">
    <source>
        <dbReference type="Pfam" id="PF00912"/>
    </source>
</evidence>
<organism evidence="5 6">
    <name type="scientific">Elstera litoralis</name>
    <dbReference type="NCBI Taxonomy" id="552518"/>
    <lineage>
        <taxon>Bacteria</taxon>
        <taxon>Pseudomonadati</taxon>
        <taxon>Pseudomonadota</taxon>
        <taxon>Alphaproteobacteria</taxon>
        <taxon>Rhodospirillales</taxon>
        <taxon>Rhodospirillaceae</taxon>
        <taxon>Elstera</taxon>
    </lineage>
</organism>
<dbReference type="GO" id="GO:0009252">
    <property type="term" value="P:peptidoglycan biosynthetic process"/>
    <property type="evidence" value="ECO:0007669"/>
    <property type="project" value="TreeGrafter"/>
</dbReference>
<name>A0A0F3IZ86_9PROT</name>
<keyword evidence="3" id="KW-1133">Transmembrane helix</keyword>
<evidence type="ECO:0000256" key="1">
    <source>
        <dbReference type="ARBA" id="ARBA00004752"/>
    </source>
</evidence>
<dbReference type="PANTHER" id="PTHR32282">
    <property type="entry name" value="BINDING PROTEIN TRANSPEPTIDASE, PUTATIVE-RELATED"/>
    <property type="match status" value="1"/>
</dbReference>
<dbReference type="InterPro" id="IPR050396">
    <property type="entry name" value="Glycosyltr_51/Transpeptidase"/>
</dbReference>
<dbReference type="InterPro" id="IPR023346">
    <property type="entry name" value="Lysozyme-like_dom_sf"/>
</dbReference>
<dbReference type="InterPro" id="IPR036950">
    <property type="entry name" value="PBP_transglycosylase"/>
</dbReference>
<keyword evidence="3" id="KW-0812">Transmembrane</keyword>
<evidence type="ECO:0000313" key="6">
    <source>
        <dbReference type="Proteomes" id="UP000033774"/>
    </source>
</evidence>
<evidence type="ECO:0000256" key="2">
    <source>
        <dbReference type="ARBA" id="ARBA00022679"/>
    </source>
</evidence>
<dbReference type="EMBL" id="LAJY01000027">
    <property type="protein sequence ID" value="KJV10919.1"/>
    <property type="molecule type" value="Genomic_DNA"/>
</dbReference>
<dbReference type="AlphaFoldDB" id="A0A0F3IZ86"/>
<dbReference type="Gene3D" id="1.10.3810.10">
    <property type="entry name" value="Biosynthetic peptidoglycan transglycosylase-like"/>
    <property type="match status" value="1"/>
</dbReference>
<keyword evidence="2" id="KW-0808">Transferase</keyword>
<dbReference type="InterPro" id="IPR001264">
    <property type="entry name" value="Glyco_trans_51"/>
</dbReference>
<feature type="transmembrane region" description="Helical" evidence="3">
    <location>
        <begin position="6"/>
        <end position="25"/>
    </location>
</feature>
<evidence type="ECO:0000313" key="5">
    <source>
        <dbReference type="EMBL" id="KJV10919.1"/>
    </source>
</evidence>
<sequence>MLIWLAAAGVWGLVAVGALIAFYALQLPSIGALMDETRRPGITLLARDGSLLATGGEFYATPRAVRELPPHVWQAVVAIEDRRFFNHFGIDIIGLARAVVVNLTEGRTAQGGSSLTQQVAKKRLSDQ</sequence>
<comment type="pathway">
    <text evidence="1">Cell wall biogenesis; peptidoglycan biosynthesis.</text>
</comment>
<gene>
    <name evidence="5" type="ORF">VZ95_01690</name>
</gene>
<reference evidence="5 6" key="1">
    <citation type="submission" date="2015-03" db="EMBL/GenBank/DDBJ databases">
        <title>Draft genome sequence of Elstera litoralis.</title>
        <authorList>
            <person name="Rahalkar M.C."/>
            <person name="Dhakephalkar P.K."/>
            <person name="Pore S.D."/>
            <person name="Arora P."/>
            <person name="Kapse N.G."/>
            <person name="Pandit P.S."/>
        </authorList>
    </citation>
    <scope>NUCLEOTIDE SEQUENCE [LARGE SCALE GENOMIC DNA]</scope>
    <source>
        <strain evidence="5 6">Dia-1</strain>
    </source>
</reference>
<dbReference type="Pfam" id="PF00912">
    <property type="entry name" value="Transgly"/>
    <property type="match status" value="1"/>
</dbReference>
<dbReference type="Proteomes" id="UP000033774">
    <property type="component" value="Unassembled WGS sequence"/>
</dbReference>